<feature type="compositionally biased region" description="Low complexity" evidence="7">
    <location>
        <begin position="697"/>
        <end position="719"/>
    </location>
</feature>
<dbReference type="SUPFAM" id="SSF48371">
    <property type="entry name" value="ARM repeat"/>
    <property type="match status" value="1"/>
</dbReference>
<keyword evidence="2" id="KW-0158">Chromosome</keyword>
<reference evidence="9" key="1">
    <citation type="journal article" date="2020" name="Front. Microbiol.">
        <title>Phenotypic and Genetic Characterization of the Cheese Ripening Yeast Geotrichum candidum.</title>
        <authorList>
            <person name="Perkins V."/>
            <person name="Vignola S."/>
            <person name="Lessard M.H."/>
            <person name="Plante P.L."/>
            <person name="Corbeil J."/>
            <person name="Dugat-Bony E."/>
            <person name="Frenette M."/>
            <person name="Labrie S."/>
        </authorList>
    </citation>
    <scope>NUCLEOTIDE SEQUENCE</scope>
    <source>
        <strain evidence="9">LMA-70</strain>
    </source>
</reference>
<dbReference type="PANTHER" id="PTHR14418">
    <property type="entry name" value="CONDENSIN COMPLEX SUBUNIT 3-RELATED"/>
    <property type="match status" value="1"/>
</dbReference>
<organism evidence="9 10">
    <name type="scientific">Geotrichum candidum</name>
    <name type="common">Oospora lactis</name>
    <name type="synonym">Dipodascus geotrichum</name>
    <dbReference type="NCBI Taxonomy" id="1173061"/>
    <lineage>
        <taxon>Eukaryota</taxon>
        <taxon>Fungi</taxon>
        <taxon>Dikarya</taxon>
        <taxon>Ascomycota</taxon>
        <taxon>Saccharomycotina</taxon>
        <taxon>Dipodascomycetes</taxon>
        <taxon>Dipodascales</taxon>
        <taxon>Dipodascaceae</taxon>
        <taxon>Geotrichum</taxon>
    </lineage>
</organism>
<evidence type="ECO:0000313" key="9">
    <source>
        <dbReference type="EMBL" id="KAF5098276.1"/>
    </source>
</evidence>
<dbReference type="Pfam" id="PF12719">
    <property type="entry name" value="Cnd3"/>
    <property type="match status" value="1"/>
</dbReference>
<evidence type="ECO:0000259" key="8">
    <source>
        <dbReference type="Pfam" id="PF12719"/>
    </source>
</evidence>
<evidence type="ECO:0000256" key="3">
    <source>
        <dbReference type="ARBA" id="ARBA00022618"/>
    </source>
</evidence>
<dbReference type="Proteomes" id="UP000750522">
    <property type="component" value="Unassembled WGS sequence"/>
</dbReference>
<feature type="region of interest" description="Disordered" evidence="7">
    <location>
        <begin position="564"/>
        <end position="810"/>
    </location>
</feature>
<feature type="compositionally biased region" description="Basic residues" evidence="7">
    <location>
        <begin position="775"/>
        <end position="787"/>
    </location>
</feature>
<evidence type="ECO:0000313" key="10">
    <source>
        <dbReference type="Proteomes" id="UP000750522"/>
    </source>
</evidence>
<proteinExistence type="predicted"/>
<keyword evidence="4" id="KW-0498">Mitosis</keyword>
<protein>
    <recommendedName>
        <fullName evidence="8">Nuclear condensin complex subunit 3 C-terminal domain-containing protein</fullName>
    </recommendedName>
</protein>
<feature type="compositionally biased region" description="Acidic residues" evidence="7">
    <location>
        <begin position="616"/>
        <end position="626"/>
    </location>
</feature>
<evidence type="ECO:0000256" key="1">
    <source>
        <dbReference type="ARBA" id="ARBA00004286"/>
    </source>
</evidence>
<dbReference type="PANTHER" id="PTHR14418:SF5">
    <property type="entry name" value="CONDENSIN COMPLEX SUBUNIT 3"/>
    <property type="match status" value="1"/>
</dbReference>
<dbReference type="EMBL" id="QQZK01000076">
    <property type="protein sequence ID" value="KAF5098276.1"/>
    <property type="molecule type" value="Genomic_DNA"/>
</dbReference>
<dbReference type="InterPro" id="IPR025977">
    <property type="entry name" value="Cnd3_C"/>
</dbReference>
<gene>
    <name evidence="9" type="ORF">DV451_003479</name>
</gene>
<feature type="compositionally biased region" description="Acidic residues" evidence="7">
    <location>
        <begin position="653"/>
        <end position="665"/>
    </location>
</feature>
<feature type="compositionally biased region" description="Basic and acidic residues" evidence="7">
    <location>
        <begin position="573"/>
        <end position="587"/>
    </location>
</feature>
<keyword evidence="5" id="KW-0226">DNA condensation</keyword>
<dbReference type="InterPro" id="IPR027165">
    <property type="entry name" value="CND3"/>
</dbReference>
<accession>A0A9P5G542</accession>
<evidence type="ECO:0000256" key="7">
    <source>
        <dbReference type="SAM" id="MobiDB-lite"/>
    </source>
</evidence>
<dbReference type="GO" id="GO:0000796">
    <property type="term" value="C:condensin complex"/>
    <property type="evidence" value="ECO:0007669"/>
    <property type="project" value="InterPro"/>
</dbReference>
<feature type="compositionally biased region" description="Basic and acidic residues" evidence="7">
    <location>
        <begin position="789"/>
        <end position="799"/>
    </location>
</feature>
<evidence type="ECO:0000256" key="6">
    <source>
        <dbReference type="ARBA" id="ARBA00023306"/>
    </source>
</evidence>
<dbReference type="GO" id="GO:0051301">
    <property type="term" value="P:cell division"/>
    <property type="evidence" value="ECO:0007669"/>
    <property type="project" value="UniProtKB-KW"/>
</dbReference>
<evidence type="ECO:0000256" key="2">
    <source>
        <dbReference type="ARBA" id="ARBA00022454"/>
    </source>
</evidence>
<dbReference type="GO" id="GO:0000793">
    <property type="term" value="C:condensed chromosome"/>
    <property type="evidence" value="ECO:0007669"/>
    <property type="project" value="TreeGrafter"/>
</dbReference>
<comment type="caution">
    <text evidence="9">The sequence shown here is derived from an EMBL/GenBank/DDBJ whole genome shotgun (WGS) entry which is preliminary data.</text>
</comment>
<comment type="subcellular location">
    <subcellularLocation>
        <location evidence="1">Chromosome</location>
    </subcellularLocation>
</comment>
<evidence type="ECO:0000256" key="4">
    <source>
        <dbReference type="ARBA" id="ARBA00022776"/>
    </source>
</evidence>
<keyword evidence="6" id="KW-0131">Cell cycle</keyword>
<name>A0A9P5G542_GEOCN</name>
<feature type="domain" description="Nuclear condensin complex subunit 3 C-terminal" evidence="8">
    <location>
        <begin position="213"/>
        <end position="496"/>
    </location>
</feature>
<sequence length="810" mass="91851">MFLGLWLHNANDDLLELLERLDVLNSKIASTAMDVFFANRRDALDKMEFTDEFWKNLTPESIFLVRKFNDFCVKEKLSQLLEERMPELTKIGFIIEHYLQLLHEDTSDPEMEFIVEQLLTIAETYDYGDEIGRRKLNSLLHDALLNNEFNDTLIKCCVAIIRKISVKESDFSQFIVELVSDIRDPFMANKKDEEEEEEEGEDHAEKELLATIKSLSIAQSTLELVERPIEENVYLSSLLDTLIIDSVRNHESRIRERGLFCLGLCCLLSKKLAIDNILLFGHCYTKGDTNLKILAIKTISDILTIHGTQILDLEESVDTLTIYKMYYKAVRNDDDPDTQTVAAISLCKLLLAGIINEPDLVKTLVVVYFNGNSSYNQSLRQALTYCIPVYCFSSSENQKVMASVVVDSVRRLTLLYETADVEEMLNPTQILQQLIDWTNPSRVVRLNSSGQMADGGGKDDVQCYVAIDMMNRLLDDKAPGKDERKALISGFTRLYIPDTTPIEQLKELFELIDEYVSEGDITEAYAKNAMQRFYNEIKSTIERAEQLLVTKPEEKEEEELVLIHGANENPEESTQKDPEESAEKEAHEEETEPVESELLAEVGEGPAESSLVAEPVAEDEAEEENQVENSVSEVDRESEEEESGLKSLSPEADVSESEDEAILDQTDEKEPEEKDDYEEEEEEEEDDDDDDDLIPETSNESGSRRTSSSSRTSDVSHASRSTRSKSRASAQPEAVEEEANTKSKSPLKSTKHKSKSSKAIFKGKSLSKDKSKDKSKSRKSKSSRVSHSRNGDDNDDRPSKRQRRTSRRSG</sequence>
<evidence type="ECO:0000256" key="5">
    <source>
        <dbReference type="ARBA" id="ARBA00023067"/>
    </source>
</evidence>
<feature type="compositionally biased region" description="Acidic residues" evidence="7">
    <location>
        <begin position="673"/>
        <end position="694"/>
    </location>
</feature>
<dbReference type="AlphaFoldDB" id="A0A9P5G542"/>
<dbReference type="GO" id="GO:0007076">
    <property type="term" value="P:mitotic chromosome condensation"/>
    <property type="evidence" value="ECO:0007669"/>
    <property type="project" value="InterPro"/>
</dbReference>
<keyword evidence="3" id="KW-0132">Cell division</keyword>
<dbReference type="InterPro" id="IPR016024">
    <property type="entry name" value="ARM-type_fold"/>
</dbReference>
<feature type="compositionally biased region" description="Basic residues" evidence="7">
    <location>
        <begin position="800"/>
        <end position="810"/>
    </location>
</feature>
<reference evidence="9" key="2">
    <citation type="submission" date="2020-01" db="EMBL/GenBank/DDBJ databases">
        <authorList>
            <person name="Perkins V."/>
            <person name="Lessard M.-H."/>
            <person name="Dugat-Bony E."/>
            <person name="Frenette M."/>
            <person name="Labrie S."/>
        </authorList>
    </citation>
    <scope>NUCLEOTIDE SEQUENCE</scope>
    <source>
        <strain evidence="9">LMA-70</strain>
    </source>
</reference>